<reference evidence="5" key="1">
    <citation type="submission" date="2014-09" db="EMBL/GenBank/DDBJ databases">
        <title>Draft genome sequence of an oleaginous Mucoromycotina fungus Mucor ambiguus NBRC6742.</title>
        <authorList>
            <person name="Takeda I."/>
            <person name="Yamane N."/>
            <person name="Morita T."/>
            <person name="Tamano K."/>
            <person name="Machida M."/>
            <person name="Baker S."/>
            <person name="Koike H."/>
        </authorList>
    </citation>
    <scope>NUCLEOTIDE SEQUENCE</scope>
    <source>
        <strain evidence="5">NBRC 6742</strain>
    </source>
</reference>
<feature type="domain" description="PPM-type phosphatase" evidence="4">
    <location>
        <begin position="900"/>
        <end position="1261"/>
    </location>
</feature>
<dbReference type="SUPFAM" id="SSF81606">
    <property type="entry name" value="PP2C-like"/>
    <property type="match status" value="1"/>
</dbReference>
<dbReference type="PANTHER" id="PTHR47942:SF63">
    <property type="entry name" value="PENTATRICOPEPTIDE REPEAT-CONTAINING PROTEIN"/>
    <property type="match status" value="1"/>
</dbReference>
<evidence type="ECO:0000256" key="1">
    <source>
        <dbReference type="ARBA" id="ARBA00022737"/>
    </source>
</evidence>
<name>A0A0C9M5Y9_9FUNG</name>
<dbReference type="Pfam" id="PF13812">
    <property type="entry name" value="PPR_3"/>
    <property type="match status" value="1"/>
</dbReference>
<dbReference type="InterPro" id="IPR051222">
    <property type="entry name" value="PPR/CCM1_RNA-binding"/>
</dbReference>
<dbReference type="InterPro" id="IPR001932">
    <property type="entry name" value="PPM-type_phosphatase-like_dom"/>
</dbReference>
<dbReference type="EMBL" id="DF836371">
    <property type="protein sequence ID" value="GAN05101.1"/>
    <property type="molecule type" value="Genomic_DNA"/>
</dbReference>
<evidence type="ECO:0000256" key="3">
    <source>
        <dbReference type="SAM" id="Coils"/>
    </source>
</evidence>
<evidence type="ECO:0000256" key="2">
    <source>
        <dbReference type="PROSITE-ProRule" id="PRU00708"/>
    </source>
</evidence>
<feature type="repeat" description="PPR" evidence="2">
    <location>
        <begin position="308"/>
        <end position="342"/>
    </location>
</feature>
<proteinExistence type="predicted"/>
<gene>
    <name evidence="5" type="ORF">MAM1_0082c04570</name>
</gene>
<dbReference type="Pfam" id="PF13041">
    <property type="entry name" value="PPR_2"/>
    <property type="match status" value="1"/>
</dbReference>
<dbReference type="PANTHER" id="PTHR47942">
    <property type="entry name" value="TETRATRICOPEPTIDE REPEAT (TPR)-LIKE SUPERFAMILY PROTEIN-RELATED"/>
    <property type="match status" value="1"/>
</dbReference>
<dbReference type="PROSITE" id="PS51746">
    <property type="entry name" value="PPM_2"/>
    <property type="match status" value="1"/>
</dbReference>
<dbReference type="OrthoDB" id="185373at2759"/>
<evidence type="ECO:0000259" key="4">
    <source>
        <dbReference type="PROSITE" id="PS51746"/>
    </source>
</evidence>
<dbReference type="Gene3D" id="3.60.40.10">
    <property type="entry name" value="PPM-type phosphatase domain"/>
    <property type="match status" value="1"/>
</dbReference>
<keyword evidence="5" id="KW-0670">Pyruvate</keyword>
<evidence type="ECO:0000313" key="6">
    <source>
        <dbReference type="Proteomes" id="UP000053815"/>
    </source>
</evidence>
<dbReference type="InterPro" id="IPR011990">
    <property type="entry name" value="TPR-like_helical_dom_sf"/>
</dbReference>
<keyword evidence="6" id="KW-1185">Reference proteome</keyword>
<dbReference type="InterPro" id="IPR002885">
    <property type="entry name" value="PPR_rpt"/>
</dbReference>
<sequence>MRPALAVTTTTTRSAKSSNCLLRQCFLELECNTNTRRTLLTSTTLKTPAKPQLLPTLSFLITRSYSSRPRKKTETNVYRQYQPRNINKFIDPEQMSQYFIKEKISKMDMFASLRSALYSFTMNDAAKAWQIYQLMIKHGVDHYLQPNHYGRILSIMKYSKTVPNMLSVLEHMKSHDKSPNAHHLSQVLFAMSRQGLIRAACDLIRVTTVACDRSTSPDRFYPTANHYDLLVVALKNNKTRDPVMLKYVTQLLIKAMDKQNTMLENTTISQLLSLLSKRGASQSLTVSFLKSLDRTTKQDAATTTHPYNVYIYTTLIAGFARKGDNKGAVSLFKEMQKQQVYPNIVTSTAIIDAHAVAGDFVAARLALNLHVKKYNQLSSTIVTSLLINALRKNNMVEARKAVEYIQRLDTRHVDSKLRTAMLWLKSKEDVDEAQKEFDDLQQQSEKLVNSVMANHLIVGYGKKGDKRKVYQSYTASTQLATDAEAMQRAKHHLAHALFQCRDVPAAMQVYASIKSADQGVPDDITLAMVIQGLILNKEGVLAWRMFKTLLDDGIEPNLHAYSSMLKALGHSDSDLKKKKKHGEVDLEPMAMAAGIRHPNADYSKSPIPVTTEAHNLFRRLTGFQKPNVYTYTTLISCFAKHDITQATSIFDHMCASKSVQPTVETYTALLQGCAIFKKSELALRLFSHMNENRVEPNAVTWRYLLKSLLRSHVDKKSIDKVGDMARKSLDHKTPLKINSLFAGFVCRLRPKGMIKGFRACQFAPAVTALVPWINPHASASCSGRWLQIQSAEVSNKVGGQIRKRDSAFNPFSLSLCNMAIPIRTLTTVAGLGLTGAGGYYLASSKQAASVKEAAAVVNAKEQPYVPRFYDSRPFTLLSSNDIDERLRSGQFATKVKTNHIKAIYTNQLPSNNPVEDNYSINTFQNGLIAGVYDGHIGPHCSRLIKKQLPIYMARELEVSVNAETTEEAISTAFVDLDSDIQQRFYDLFPKNVKRTTEKDIRAAIARQPDQKATEAIINEAINGSCACAVYVKDGHIYSANTGDSRVVIVSQEEDGTWRGRRLVEEQSPASPEWKAHMLSQHPAGESDVIVMRKRIFGLIAVGGSFGDIMYKVPVDYQMKVLPFIPYDIYKTFARYHHRIVVNYKTPPYLESKPLVSKHKLEKRDRFVILGTDGLWDELSWDDVRSTDGDEQAAKIMSTWKSKGEANPATHLVREALLYQAVYKNVGKKEPVENEAFELSKRLTRKPSRNYRDDITITVLELDTTETEPVFDNVGPVYETEEVDINVPRLADPNKRSSWLSGWIWSRL</sequence>
<dbReference type="Gene3D" id="1.25.40.10">
    <property type="entry name" value="Tetratricopeptide repeat domain"/>
    <property type="match status" value="3"/>
</dbReference>
<feature type="repeat" description="PPR" evidence="2">
    <location>
        <begin position="662"/>
        <end position="696"/>
    </location>
</feature>
<protein>
    <submittedName>
        <fullName evidence="5">Pyruvate dehydrogenase</fullName>
    </submittedName>
</protein>
<feature type="coiled-coil region" evidence="3">
    <location>
        <begin position="423"/>
        <end position="450"/>
    </location>
</feature>
<dbReference type="PROSITE" id="PS51375">
    <property type="entry name" value="PPR"/>
    <property type="match status" value="2"/>
</dbReference>
<dbReference type="NCBIfam" id="TIGR00756">
    <property type="entry name" value="PPR"/>
    <property type="match status" value="2"/>
</dbReference>
<keyword evidence="3" id="KW-0175">Coiled coil</keyword>
<organism evidence="5">
    <name type="scientific">Mucor ambiguus</name>
    <dbReference type="NCBI Taxonomy" id="91626"/>
    <lineage>
        <taxon>Eukaryota</taxon>
        <taxon>Fungi</taxon>
        <taxon>Fungi incertae sedis</taxon>
        <taxon>Mucoromycota</taxon>
        <taxon>Mucoromycotina</taxon>
        <taxon>Mucoromycetes</taxon>
        <taxon>Mucorales</taxon>
        <taxon>Mucorineae</taxon>
        <taxon>Mucoraceae</taxon>
        <taxon>Mucor</taxon>
    </lineage>
</organism>
<dbReference type="CDD" id="cd00143">
    <property type="entry name" value="PP2Cc"/>
    <property type="match status" value="1"/>
</dbReference>
<keyword evidence="1" id="KW-0677">Repeat</keyword>
<dbReference type="SMART" id="SM00332">
    <property type="entry name" value="PP2Cc"/>
    <property type="match status" value="1"/>
</dbReference>
<dbReference type="STRING" id="91626.A0A0C9M5Y9"/>
<dbReference type="SUPFAM" id="SSF81901">
    <property type="entry name" value="HCP-like"/>
    <property type="match status" value="1"/>
</dbReference>
<dbReference type="Pfam" id="PF00481">
    <property type="entry name" value="PP2C"/>
    <property type="match status" value="1"/>
</dbReference>
<evidence type="ECO:0000313" key="5">
    <source>
        <dbReference type="EMBL" id="GAN05101.1"/>
    </source>
</evidence>
<dbReference type="InterPro" id="IPR036457">
    <property type="entry name" value="PPM-type-like_dom_sf"/>
</dbReference>
<accession>A0A0C9M5Y9</accession>
<dbReference type="Proteomes" id="UP000053815">
    <property type="component" value="Unassembled WGS sequence"/>
</dbReference>